<dbReference type="PANTHER" id="PTHR11474:SF126">
    <property type="entry name" value="TYROSINASE-LIKE PROTEIN TYR-1-RELATED"/>
    <property type="match status" value="1"/>
</dbReference>
<dbReference type="AlphaFoldDB" id="A0A4P9XVI9"/>
<evidence type="ECO:0000313" key="5">
    <source>
        <dbReference type="EMBL" id="RKP10276.1"/>
    </source>
</evidence>
<evidence type="ECO:0000256" key="2">
    <source>
        <dbReference type="ARBA" id="ARBA00023008"/>
    </source>
</evidence>
<feature type="domain" description="Tyrosinase copper-binding" evidence="3">
    <location>
        <begin position="71"/>
        <end position="88"/>
    </location>
</feature>
<accession>A0A4P9XVI9</accession>
<gene>
    <name evidence="5" type="ORF">THASP1DRAFT_2882</name>
</gene>
<dbReference type="PROSITE" id="PS00497">
    <property type="entry name" value="TYROSINASE_1"/>
    <property type="match status" value="1"/>
</dbReference>
<reference evidence="6" key="1">
    <citation type="journal article" date="2018" name="Nat. Microbiol.">
        <title>Leveraging single-cell genomics to expand the fungal tree of life.</title>
        <authorList>
            <person name="Ahrendt S.R."/>
            <person name="Quandt C.A."/>
            <person name="Ciobanu D."/>
            <person name="Clum A."/>
            <person name="Salamov A."/>
            <person name="Andreopoulos B."/>
            <person name="Cheng J.F."/>
            <person name="Woyke T."/>
            <person name="Pelin A."/>
            <person name="Henrissat B."/>
            <person name="Reynolds N.K."/>
            <person name="Benny G.L."/>
            <person name="Smith M.E."/>
            <person name="James T.Y."/>
            <person name="Grigoriev I.V."/>
        </authorList>
    </citation>
    <scope>NUCLEOTIDE SEQUENCE [LARGE SCALE GENOMIC DNA]</scope>
    <source>
        <strain evidence="6">RSA 1356</strain>
    </source>
</reference>
<dbReference type="Gene3D" id="1.10.1280.10">
    <property type="entry name" value="Di-copper center containing domain from catechol oxidase"/>
    <property type="match status" value="1"/>
</dbReference>
<feature type="domain" description="Tyrosinase copper-binding" evidence="4">
    <location>
        <begin position="212"/>
        <end position="223"/>
    </location>
</feature>
<dbReference type="GO" id="GO:0016491">
    <property type="term" value="F:oxidoreductase activity"/>
    <property type="evidence" value="ECO:0007669"/>
    <property type="project" value="InterPro"/>
</dbReference>
<keyword evidence="1" id="KW-0479">Metal-binding</keyword>
<dbReference type="PANTHER" id="PTHR11474">
    <property type="entry name" value="TYROSINASE FAMILY MEMBER"/>
    <property type="match status" value="1"/>
</dbReference>
<keyword evidence="2" id="KW-0186">Copper</keyword>
<dbReference type="OrthoDB" id="6132182at2759"/>
<dbReference type="InterPro" id="IPR002227">
    <property type="entry name" value="Tyrosinase_Cu-bd"/>
</dbReference>
<evidence type="ECO:0000259" key="4">
    <source>
        <dbReference type="PROSITE" id="PS00498"/>
    </source>
</evidence>
<dbReference type="GO" id="GO:0046872">
    <property type="term" value="F:metal ion binding"/>
    <property type="evidence" value="ECO:0007669"/>
    <property type="project" value="UniProtKB-KW"/>
</dbReference>
<keyword evidence="6" id="KW-1185">Reference proteome</keyword>
<feature type="non-terminal residue" evidence="5">
    <location>
        <position position="242"/>
    </location>
</feature>
<protein>
    <recommendedName>
        <fullName evidence="3 4">Tyrosinase copper-binding domain-containing protein</fullName>
    </recommendedName>
</protein>
<dbReference type="EMBL" id="KZ992461">
    <property type="protein sequence ID" value="RKP10276.1"/>
    <property type="molecule type" value="Genomic_DNA"/>
</dbReference>
<dbReference type="Proteomes" id="UP000271241">
    <property type="component" value="Unassembled WGS sequence"/>
</dbReference>
<dbReference type="STRING" id="78915.A0A4P9XVI9"/>
<evidence type="ECO:0000259" key="3">
    <source>
        <dbReference type="PROSITE" id="PS00497"/>
    </source>
</evidence>
<dbReference type="SUPFAM" id="SSF48056">
    <property type="entry name" value="Di-copper centre-containing domain"/>
    <property type="match status" value="1"/>
</dbReference>
<feature type="non-terminal residue" evidence="5">
    <location>
        <position position="1"/>
    </location>
</feature>
<proteinExistence type="predicted"/>
<dbReference type="Pfam" id="PF00264">
    <property type="entry name" value="Tyrosinase"/>
    <property type="match status" value="1"/>
</dbReference>
<evidence type="ECO:0000313" key="6">
    <source>
        <dbReference type="Proteomes" id="UP000271241"/>
    </source>
</evidence>
<organism evidence="5 6">
    <name type="scientific">Thamnocephalis sphaerospora</name>
    <dbReference type="NCBI Taxonomy" id="78915"/>
    <lineage>
        <taxon>Eukaryota</taxon>
        <taxon>Fungi</taxon>
        <taxon>Fungi incertae sedis</taxon>
        <taxon>Zoopagomycota</taxon>
        <taxon>Zoopagomycotina</taxon>
        <taxon>Zoopagomycetes</taxon>
        <taxon>Zoopagales</taxon>
        <taxon>Sigmoideomycetaceae</taxon>
        <taxon>Thamnocephalis</taxon>
    </lineage>
</organism>
<evidence type="ECO:0000256" key="1">
    <source>
        <dbReference type="ARBA" id="ARBA00022723"/>
    </source>
</evidence>
<dbReference type="PRINTS" id="PR00092">
    <property type="entry name" value="TYROSINASE"/>
</dbReference>
<dbReference type="InterPro" id="IPR008922">
    <property type="entry name" value="Di-copper_centre_dom_sf"/>
</dbReference>
<sequence>LPPTATGSVANDDAPSAPACTAIRRRREIRTLSKEERTMFVSAIRQLQSGPQPNEYDRIVSLHWNARKTAHGWPAFLPWHRAYVREFERRLQSINPTIAVPYWDWTYDSQAPEMSPIWKADWFGGVGRQSDGCVVDGPFAKWRPYYPTPHCLLRVWDGGNFMTSFHSPEVVSALSVDSTSYVQYNRRAEAPQHDKVHIAVGGDMVTIYSPNDPVFWLHHAFVDKLWWEWQRQREENYEAYSG</sequence>
<dbReference type="PROSITE" id="PS00498">
    <property type="entry name" value="TYROSINASE_2"/>
    <property type="match status" value="1"/>
</dbReference>
<dbReference type="InterPro" id="IPR050316">
    <property type="entry name" value="Tyrosinase/Hemocyanin"/>
</dbReference>
<name>A0A4P9XVI9_9FUNG</name>